<proteinExistence type="predicted"/>
<evidence type="ECO:0000313" key="1">
    <source>
        <dbReference type="EMBL" id="CUK14789.1"/>
    </source>
</evidence>
<protein>
    <submittedName>
        <fullName evidence="1">Uncharacterized protein</fullName>
    </submittedName>
</protein>
<accession>A0A0P1IIB8</accession>
<dbReference type="AlphaFoldDB" id="A0A0P1IIB8"/>
<dbReference type="OrthoDB" id="8480822at2"/>
<organism evidence="1 2">
    <name type="scientific">Ruegeria denitrificans</name>
    <dbReference type="NCBI Taxonomy" id="1715692"/>
    <lineage>
        <taxon>Bacteria</taxon>
        <taxon>Pseudomonadati</taxon>
        <taxon>Pseudomonadota</taxon>
        <taxon>Alphaproteobacteria</taxon>
        <taxon>Rhodobacterales</taxon>
        <taxon>Roseobacteraceae</taxon>
        <taxon>Ruegeria</taxon>
    </lineage>
</organism>
<dbReference type="Proteomes" id="UP000051260">
    <property type="component" value="Unassembled WGS sequence"/>
</dbReference>
<name>A0A0P1IIB8_9RHOB</name>
<gene>
    <name evidence="1" type="ORF">RUE5091_03796</name>
</gene>
<reference evidence="2" key="1">
    <citation type="submission" date="2015-09" db="EMBL/GenBank/DDBJ databases">
        <authorList>
            <person name="Rodrigo-Torres L."/>
            <person name="Arahal D.R."/>
        </authorList>
    </citation>
    <scope>NUCLEOTIDE SEQUENCE [LARGE SCALE GENOMIC DNA]</scope>
    <source>
        <strain evidence="2">CECT 5091</strain>
    </source>
</reference>
<dbReference type="EMBL" id="CYUD01000014">
    <property type="protein sequence ID" value="CUK14789.1"/>
    <property type="molecule type" value="Genomic_DNA"/>
</dbReference>
<sequence>MAHYKRKRPRTVSGNGYSRLGLSRRLGKDLDDVRWLGNWPRGHDIIFHTRPTRRKSKALGLGILKGADPKRMLANSPNW</sequence>
<evidence type="ECO:0000313" key="2">
    <source>
        <dbReference type="Proteomes" id="UP000051260"/>
    </source>
</evidence>
<dbReference type="RefSeq" id="WP_058283455.1">
    <property type="nucleotide sequence ID" value="NZ_CYUD01000014.1"/>
</dbReference>
<keyword evidence="2" id="KW-1185">Reference proteome</keyword>